<accession>A0A8B6HBF6</accession>
<feature type="chain" id="PRO_5032638639" description="Cysteine and tyrosine-rich protein 1" evidence="3">
    <location>
        <begin position="20"/>
        <end position="200"/>
    </location>
</feature>
<evidence type="ECO:0008006" key="6">
    <source>
        <dbReference type="Google" id="ProtNLM"/>
    </source>
</evidence>
<evidence type="ECO:0000256" key="1">
    <source>
        <dbReference type="SAM" id="MobiDB-lite"/>
    </source>
</evidence>
<feature type="signal peptide" evidence="3">
    <location>
        <begin position="1"/>
        <end position="19"/>
    </location>
</feature>
<sequence>MEKWLNFLLFLFNIGSVLSDCCYTYSYLYSYSYCDYCDGYCYGSSHNEYCDSYYSNYYYYYSYNSYAAIGPFSIGAFVGLIIGSIIFLAFVISVIVAICASCTKTAGQRGRVVHPNNGIAVIHSNTNIGGQQMYATPSAPPPYMFGGYRMGYQTSSVLMPPPPPSYTALDQTRPPPPPTYSSLNSSIPPPTLPPIQQRNN</sequence>
<feature type="transmembrane region" description="Helical" evidence="2">
    <location>
        <begin position="66"/>
        <end position="99"/>
    </location>
</feature>
<evidence type="ECO:0000313" key="4">
    <source>
        <dbReference type="EMBL" id="VDI76394.1"/>
    </source>
</evidence>
<feature type="region of interest" description="Disordered" evidence="1">
    <location>
        <begin position="161"/>
        <end position="200"/>
    </location>
</feature>
<evidence type="ECO:0000256" key="2">
    <source>
        <dbReference type="SAM" id="Phobius"/>
    </source>
</evidence>
<evidence type="ECO:0000256" key="3">
    <source>
        <dbReference type="SAM" id="SignalP"/>
    </source>
</evidence>
<comment type="caution">
    <text evidence="4">The sequence shown here is derived from an EMBL/GenBank/DDBJ whole genome shotgun (WGS) entry which is preliminary data.</text>
</comment>
<keyword evidence="5" id="KW-1185">Reference proteome</keyword>
<keyword evidence="2" id="KW-0812">Transmembrane</keyword>
<keyword evidence="3" id="KW-0732">Signal</keyword>
<name>A0A8B6HBF6_MYTGA</name>
<reference evidence="4" key="1">
    <citation type="submission" date="2018-11" db="EMBL/GenBank/DDBJ databases">
        <authorList>
            <person name="Alioto T."/>
            <person name="Alioto T."/>
        </authorList>
    </citation>
    <scope>NUCLEOTIDE SEQUENCE</scope>
</reference>
<organism evidence="4 5">
    <name type="scientific">Mytilus galloprovincialis</name>
    <name type="common">Mediterranean mussel</name>
    <dbReference type="NCBI Taxonomy" id="29158"/>
    <lineage>
        <taxon>Eukaryota</taxon>
        <taxon>Metazoa</taxon>
        <taxon>Spiralia</taxon>
        <taxon>Lophotrochozoa</taxon>
        <taxon>Mollusca</taxon>
        <taxon>Bivalvia</taxon>
        <taxon>Autobranchia</taxon>
        <taxon>Pteriomorphia</taxon>
        <taxon>Mytilida</taxon>
        <taxon>Mytiloidea</taxon>
        <taxon>Mytilidae</taxon>
        <taxon>Mytilinae</taxon>
        <taxon>Mytilus</taxon>
    </lineage>
</organism>
<protein>
    <recommendedName>
        <fullName evidence="6">Cysteine and tyrosine-rich protein 1</fullName>
    </recommendedName>
</protein>
<dbReference type="EMBL" id="UYJE01009747">
    <property type="protein sequence ID" value="VDI76394.1"/>
    <property type="molecule type" value="Genomic_DNA"/>
</dbReference>
<gene>
    <name evidence="4" type="ORF">MGAL_10B015650</name>
</gene>
<proteinExistence type="predicted"/>
<keyword evidence="2" id="KW-0472">Membrane</keyword>
<dbReference type="AlphaFoldDB" id="A0A8B6HBF6"/>
<evidence type="ECO:0000313" key="5">
    <source>
        <dbReference type="Proteomes" id="UP000596742"/>
    </source>
</evidence>
<dbReference type="OrthoDB" id="6140546at2759"/>
<dbReference type="Proteomes" id="UP000596742">
    <property type="component" value="Unassembled WGS sequence"/>
</dbReference>
<keyword evidence="2" id="KW-1133">Transmembrane helix</keyword>